<dbReference type="EMBL" id="BRYB01001685">
    <property type="protein sequence ID" value="GMI31091.1"/>
    <property type="molecule type" value="Genomic_DNA"/>
</dbReference>
<keyword evidence="7" id="KW-0833">Ubl conjugation pathway</keyword>
<evidence type="ECO:0000256" key="3">
    <source>
        <dbReference type="ARBA" id="ARBA00022679"/>
    </source>
</evidence>
<evidence type="ECO:0000313" key="12">
    <source>
        <dbReference type="Proteomes" id="UP001165060"/>
    </source>
</evidence>
<sequence>PARAPPPHPGAIDVDSLPDAIDVDSLPDAIDVDSLPSAPPRKRARAAPPGPLASLSLSLVDASFQLPAPGRASLLAEVFAAAKRTLEDARKRYEKTHKKVLLYSLCEFVHAEGVRLARVPEKEGYPGGELEVAGRSGKLERRAVVKYIIERLTLKSQQASFERELKASLEEETDGPTMECSICCGDLPYQLMVFCEHPADRSAEQHAACRGCVKAFVEKTPRCQAAAITSIPCFMSTESGSGAAKKISGCGALLPPAAVRSCIGPLASLAFKERDAERSERVALGGPAARRMYCTDCDQAVGVILPEDVGDGKAPCPICGKAHCTRCGNAAHPGEPCAPDEDMKAFLGKGREAKNTKRCPKCGTGVSKNGGCNHMTCPAVAGGCGHDFCWLCLGNFPKCNCGHFDQQSAQVAAQLQRQGGGGGGGRGGGPARWNPPPPPRGGGWGGGGGAAGFLGAMFGGGGYDDGDY</sequence>
<dbReference type="CDD" id="cd20335">
    <property type="entry name" value="BRcat_RBR"/>
    <property type="match status" value="1"/>
</dbReference>
<evidence type="ECO:0000313" key="11">
    <source>
        <dbReference type="EMBL" id="GMI31091.1"/>
    </source>
</evidence>
<proteinExistence type="predicted"/>
<accession>A0ABQ6MS16</accession>
<feature type="region of interest" description="Disordered" evidence="9">
    <location>
        <begin position="415"/>
        <end position="447"/>
    </location>
</feature>
<feature type="compositionally biased region" description="Gly residues" evidence="9">
    <location>
        <begin position="418"/>
        <end position="430"/>
    </location>
</feature>
<dbReference type="InterPro" id="IPR031127">
    <property type="entry name" value="E3_UB_ligase_RBR"/>
</dbReference>
<dbReference type="Proteomes" id="UP001165060">
    <property type="component" value="Unassembled WGS sequence"/>
</dbReference>
<keyword evidence="8" id="KW-0862">Zinc</keyword>
<dbReference type="PROSITE" id="PS51873">
    <property type="entry name" value="TRIAD"/>
    <property type="match status" value="1"/>
</dbReference>
<protein>
    <recommendedName>
        <fullName evidence="2">RBR-type E3 ubiquitin transferase</fullName>
        <ecNumber evidence="2">2.3.2.31</ecNumber>
    </recommendedName>
</protein>
<feature type="non-terminal residue" evidence="11">
    <location>
        <position position="1"/>
    </location>
</feature>
<evidence type="ECO:0000256" key="5">
    <source>
        <dbReference type="ARBA" id="ARBA00022737"/>
    </source>
</evidence>
<evidence type="ECO:0000256" key="4">
    <source>
        <dbReference type="ARBA" id="ARBA00022723"/>
    </source>
</evidence>
<dbReference type="Gene3D" id="1.20.120.1750">
    <property type="match status" value="1"/>
</dbReference>
<dbReference type="EC" id="2.3.2.31" evidence="2"/>
<keyword evidence="3" id="KW-0808">Transferase</keyword>
<keyword evidence="4" id="KW-0479">Metal-binding</keyword>
<feature type="region of interest" description="Disordered" evidence="9">
    <location>
        <begin position="29"/>
        <end position="49"/>
    </location>
</feature>
<keyword evidence="5" id="KW-0677">Repeat</keyword>
<dbReference type="CDD" id="cd20336">
    <property type="entry name" value="Rcat_RBR"/>
    <property type="match status" value="1"/>
</dbReference>
<name>A0ABQ6MS16_9STRA</name>
<feature type="domain" description="RING-type" evidence="10">
    <location>
        <begin position="176"/>
        <end position="409"/>
    </location>
</feature>
<dbReference type="Pfam" id="PF01485">
    <property type="entry name" value="IBR"/>
    <property type="match status" value="1"/>
</dbReference>
<evidence type="ECO:0000256" key="2">
    <source>
        <dbReference type="ARBA" id="ARBA00012251"/>
    </source>
</evidence>
<gene>
    <name evidence="11" type="ORF">TeGR_g1280</name>
</gene>
<evidence type="ECO:0000259" key="10">
    <source>
        <dbReference type="PROSITE" id="PS51873"/>
    </source>
</evidence>
<dbReference type="SUPFAM" id="SSF57850">
    <property type="entry name" value="RING/U-box"/>
    <property type="match status" value="1"/>
</dbReference>
<reference evidence="11 12" key="1">
    <citation type="journal article" date="2023" name="Commun. Biol.">
        <title>Genome analysis of Parmales, the sister group of diatoms, reveals the evolutionary specialization of diatoms from phago-mixotrophs to photoautotrophs.</title>
        <authorList>
            <person name="Ban H."/>
            <person name="Sato S."/>
            <person name="Yoshikawa S."/>
            <person name="Yamada K."/>
            <person name="Nakamura Y."/>
            <person name="Ichinomiya M."/>
            <person name="Sato N."/>
            <person name="Blanc-Mathieu R."/>
            <person name="Endo H."/>
            <person name="Kuwata A."/>
            <person name="Ogata H."/>
        </authorList>
    </citation>
    <scope>NUCLEOTIDE SEQUENCE [LARGE SCALE GENOMIC DNA]</scope>
</reference>
<organism evidence="11 12">
    <name type="scientific">Tetraparma gracilis</name>
    <dbReference type="NCBI Taxonomy" id="2962635"/>
    <lineage>
        <taxon>Eukaryota</taxon>
        <taxon>Sar</taxon>
        <taxon>Stramenopiles</taxon>
        <taxon>Ochrophyta</taxon>
        <taxon>Bolidophyceae</taxon>
        <taxon>Parmales</taxon>
        <taxon>Triparmaceae</taxon>
        <taxon>Tetraparma</taxon>
    </lineage>
</organism>
<evidence type="ECO:0000256" key="9">
    <source>
        <dbReference type="SAM" id="MobiDB-lite"/>
    </source>
</evidence>
<comment type="catalytic activity">
    <reaction evidence="1">
        <text>[E2 ubiquitin-conjugating enzyme]-S-ubiquitinyl-L-cysteine + [acceptor protein]-L-lysine = [E2 ubiquitin-conjugating enzyme]-L-cysteine + [acceptor protein]-N(6)-ubiquitinyl-L-lysine.</text>
        <dbReference type="EC" id="2.3.2.31"/>
    </reaction>
</comment>
<evidence type="ECO:0000256" key="6">
    <source>
        <dbReference type="ARBA" id="ARBA00022771"/>
    </source>
</evidence>
<dbReference type="PANTHER" id="PTHR11685">
    <property type="entry name" value="RBR FAMILY RING FINGER AND IBR DOMAIN-CONTAINING"/>
    <property type="match status" value="1"/>
</dbReference>
<evidence type="ECO:0000256" key="1">
    <source>
        <dbReference type="ARBA" id="ARBA00001798"/>
    </source>
</evidence>
<dbReference type="InterPro" id="IPR044066">
    <property type="entry name" value="TRIAD_supradom"/>
</dbReference>
<dbReference type="Pfam" id="PF22191">
    <property type="entry name" value="IBR_1"/>
    <property type="match status" value="1"/>
</dbReference>
<keyword evidence="12" id="KW-1185">Reference proteome</keyword>
<keyword evidence="6" id="KW-0863">Zinc-finger</keyword>
<evidence type="ECO:0000256" key="8">
    <source>
        <dbReference type="ARBA" id="ARBA00022833"/>
    </source>
</evidence>
<dbReference type="InterPro" id="IPR017907">
    <property type="entry name" value="Znf_RING_CS"/>
</dbReference>
<dbReference type="InterPro" id="IPR002867">
    <property type="entry name" value="IBR_dom"/>
</dbReference>
<dbReference type="SMART" id="SM00647">
    <property type="entry name" value="IBR"/>
    <property type="match status" value="2"/>
</dbReference>
<evidence type="ECO:0000256" key="7">
    <source>
        <dbReference type="ARBA" id="ARBA00022786"/>
    </source>
</evidence>
<dbReference type="PROSITE" id="PS00518">
    <property type="entry name" value="ZF_RING_1"/>
    <property type="match status" value="1"/>
</dbReference>
<comment type="caution">
    <text evidence="11">The sequence shown here is derived from an EMBL/GenBank/DDBJ whole genome shotgun (WGS) entry which is preliminary data.</text>
</comment>